<dbReference type="Proteomes" id="UP000003936">
    <property type="component" value="Chromosome"/>
</dbReference>
<evidence type="ECO:0000313" key="1">
    <source>
        <dbReference type="EMBL" id="AFP85090.1"/>
    </source>
</evidence>
<keyword evidence="2" id="KW-1185">Reference proteome</keyword>
<reference evidence="1 2" key="1">
    <citation type="journal article" date="2012" name="Mol. Biol. Evol.">
        <title>Genome reduction and co-evolution between the primary and secondary bacterial symbionts of psyllids.</title>
        <authorList>
            <person name="Sloan D.B."/>
            <person name="Moran N.A."/>
        </authorList>
    </citation>
    <scope>NUCLEOTIDE SEQUENCE [LARGE SCALE GENOMIC DNA]</scope>
    <source>
        <strain evidence="1">Ceuc_S</strain>
    </source>
</reference>
<dbReference type="RefSeq" id="WP_014888387.1">
    <property type="nucleotide sequence ID" value="NC_018419.1"/>
</dbReference>
<evidence type="ECO:0000313" key="2">
    <source>
        <dbReference type="Proteomes" id="UP000003936"/>
    </source>
</evidence>
<organism evidence="1 2">
    <name type="scientific">secondary endosymbiont of Ctenarytaina eucalypti</name>
    <dbReference type="NCBI Taxonomy" id="1199245"/>
    <lineage>
        <taxon>Bacteria</taxon>
        <taxon>Pseudomonadati</taxon>
        <taxon>Pseudomonadota</taxon>
        <taxon>Gammaproteobacteria</taxon>
        <taxon>Enterobacterales</taxon>
        <taxon>Enterobacteriaceae</taxon>
        <taxon>aphid secondary symbionts</taxon>
    </lineage>
</organism>
<sequence>MKCQFYADEYGAFKESGSVIDRGIMAPYKSHPFLVLVYGVYFLFEDNNQMHSDHTVKKETLDQMMQVA</sequence>
<name>J3TXU0_9ENTR</name>
<dbReference type="HOGENOM" id="CLU_2791599_0_0_6"/>
<gene>
    <name evidence="1" type="ORF">A359_07160</name>
</gene>
<dbReference type="AlphaFoldDB" id="J3TXU0"/>
<protein>
    <submittedName>
        <fullName evidence="1">Uncharacterized protein</fullName>
    </submittedName>
</protein>
<dbReference type="EMBL" id="CP003546">
    <property type="protein sequence ID" value="AFP85090.1"/>
    <property type="molecule type" value="Genomic_DNA"/>
</dbReference>
<dbReference type="KEGG" id="sect:A359_07160"/>
<accession>J3TXU0</accession>
<proteinExistence type="predicted"/>